<feature type="compositionally biased region" description="Basic and acidic residues" evidence="1">
    <location>
        <begin position="13"/>
        <end position="23"/>
    </location>
</feature>
<evidence type="ECO:0000313" key="3">
    <source>
        <dbReference type="Proteomes" id="UP001150062"/>
    </source>
</evidence>
<dbReference type="Proteomes" id="UP001150062">
    <property type="component" value="Unassembled WGS sequence"/>
</dbReference>
<accession>A0ABQ8X8A6</accession>
<protein>
    <submittedName>
        <fullName evidence="2">Uncharacterized protein</fullName>
    </submittedName>
</protein>
<proteinExistence type="predicted"/>
<comment type="caution">
    <text evidence="2">The sequence shown here is derived from an EMBL/GenBank/DDBJ whole genome shotgun (WGS) entry which is preliminary data.</text>
</comment>
<reference evidence="2" key="1">
    <citation type="submission" date="2022-08" db="EMBL/GenBank/DDBJ databases">
        <title>Novel sulfate-reducing endosymbionts in the free-living metamonad Anaeramoeba.</title>
        <authorList>
            <person name="Jerlstrom-Hultqvist J."/>
            <person name="Cepicka I."/>
            <person name="Gallot-Lavallee L."/>
            <person name="Salas-Leiva D."/>
            <person name="Curtis B.A."/>
            <person name="Zahonova K."/>
            <person name="Pipaliya S."/>
            <person name="Dacks J."/>
            <person name="Roger A.J."/>
        </authorList>
    </citation>
    <scope>NUCLEOTIDE SEQUENCE</scope>
    <source>
        <strain evidence="2">Schooner1</strain>
    </source>
</reference>
<organism evidence="2 3">
    <name type="scientific">Anaeramoeba flamelloides</name>
    <dbReference type="NCBI Taxonomy" id="1746091"/>
    <lineage>
        <taxon>Eukaryota</taxon>
        <taxon>Metamonada</taxon>
        <taxon>Anaeramoebidae</taxon>
        <taxon>Anaeramoeba</taxon>
    </lineage>
</organism>
<sequence length="82" mass="9129">MIIATVNNSNKNANDEDGNKNDEDNNSGNGEEEEDKDDDDDDDDEPVFEEEYGDAEDYTTDPSDSETSELILKGIDIEITHV</sequence>
<feature type="compositionally biased region" description="Acidic residues" evidence="1">
    <location>
        <begin position="30"/>
        <end position="67"/>
    </location>
</feature>
<feature type="region of interest" description="Disordered" evidence="1">
    <location>
        <begin position="1"/>
        <end position="82"/>
    </location>
</feature>
<gene>
    <name evidence="2" type="ORF">M0813_00898</name>
</gene>
<evidence type="ECO:0000256" key="1">
    <source>
        <dbReference type="SAM" id="MobiDB-lite"/>
    </source>
</evidence>
<keyword evidence="3" id="KW-1185">Reference proteome</keyword>
<dbReference type="EMBL" id="JAOAOG010000335">
    <property type="protein sequence ID" value="KAJ6227444.1"/>
    <property type="molecule type" value="Genomic_DNA"/>
</dbReference>
<evidence type="ECO:0000313" key="2">
    <source>
        <dbReference type="EMBL" id="KAJ6227444.1"/>
    </source>
</evidence>
<name>A0ABQ8X8A6_9EUKA</name>